<dbReference type="PROSITE" id="PS51257">
    <property type="entry name" value="PROKAR_LIPOPROTEIN"/>
    <property type="match status" value="1"/>
</dbReference>
<feature type="domain" description="Rhodanese" evidence="1">
    <location>
        <begin position="50"/>
        <end position="137"/>
    </location>
</feature>
<dbReference type="PANTHER" id="PTHR43031">
    <property type="entry name" value="FAD-DEPENDENT OXIDOREDUCTASE"/>
    <property type="match status" value="1"/>
</dbReference>
<gene>
    <name evidence="2" type="ORF">EAH69_00095</name>
</gene>
<evidence type="ECO:0000313" key="2">
    <source>
        <dbReference type="EMBL" id="RLZ12599.1"/>
    </source>
</evidence>
<dbReference type="RefSeq" id="WP_121933177.1">
    <property type="nucleotide sequence ID" value="NZ_RDOJ01000001.1"/>
</dbReference>
<comment type="caution">
    <text evidence="2">The sequence shown here is derived from an EMBL/GenBank/DDBJ whole genome shotgun (WGS) entry which is preliminary data.</text>
</comment>
<dbReference type="Proteomes" id="UP000275348">
    <property type="component" value="Unassembled WGS sequence"/>
</dbReference>
<dbReference type="GO" id="GO:0004792">
    <property type="term" value="F:thiosulfate-cyanide sulfurtransferase activity"/>
    <property type="evidence" value="ECO:0007669"/>
    <property type="project" value="InterPro"/>
</dbReference>
<accession>A0A3L9MPL1</accession>
<dbReference type="Gene3D" id="3.40.250.10">
    <property type="entry name" value="Rhodanese-like domain"/>
    <property type="match status" value="1"/>
</dbReference>
<organism evidence="2 3">
    <name type="scientific">Faecalibacter macacae</name>
    <dbReference type="NCBI Taxonomy" id="1859289"/>
    <lineage>
        <taxon>Bacteria</taxon>
        <taxon>Pseudomonadati</taxon>
        <taxon>Bacteroidota</taxon>
        <taxon>Flavobacteriia</taxon>
        <taxon>Flavobacteriales</taxon>
        <taxon>Weeksellaceae</taxon>
        <taxon>Faecalibacter</taxon>
    </lineage>
</organism>
<dbReference type="InterPro" id="IPR036873">
    <property type="entry name" value="Rhodanese-like_dom_sf"/>
</dbReference>
<name>A0A3L9MPL1_9FLAO</name>
<dbReference type="InterPro" id="IPR050229">
    <property type="entry name" value="GlpE_sulfurtransferase"/>
</dbReference>
<evidence type="ECO:0000313" key="3">
    <source>
        <dbReference type="Proteomes" id="UP000275348"/>
    </source>
</evidence>
<evidence type="ECO:0000259" key="1">
    <source>
        <dbReference type="PROSITE" id="PS50206"/>
    </source>
</evidence>
<sequence length="137" mass="15378">MGNKFVLTMALVGGILFTSCQTNQVEKVTSTEEIQQIISSLNNVNQVDLSNPNNVLIDVRTPEEYAEGHVPGAINLNVKDDNFWKKVSELDSTKNYYIYCRSGVRAKSAEAIMLENNLKKVHTFQDGMLTYEGETEK</sequence>
<proteinExistence type="predicted"/>
<keyword evidence="3" id="KW-1185">Reference proteome</keyword>
<dbReference type="AlphaFoldDB" id="A0A3L9MPL1"/>
<dbReference type="SUPFAM" id="SSF52821">
    <property type="entry name" value="Rhodanese/Cell cycle control phosphatase"/>
    <property type="match status" value="1"/>
</dbReference>
<dbReference type="InterPro" id="IPR001763">
    <property type="entry name" value="Rhodanese-like_dom"/>
</dbReference>
<dbReference type="SMART" id="SM00450">
    <property type="entry name" value="RHOD"/>
    <property type="match status" value="1"/>
</dbReference>
<dbReference type="CDD" id="cd00158">
    <property type="entry name" value="RHOD"/>
    <property type="match status" value="1"/>
</dbReference>
<reference evidence="2 3" key="1">
    <citation type="submission" date="2018-10" db="EMBL/GenBank/DDBJ databases">
        <authorList>
            <person name="Chen X."/>
        </authorList>
    </citation>
    <scope>NUCLEOTIDE SEQUENCE [LARGE SCALE GENOMIC DNA]</scope>
    <source>
        <strain evidence="2 3">YIM 102668</strain>
    </source>
</reference>
<protein>
    <submittedName>
        <fullName evidence="2">Rhodanese-like domain-containing protein</fullName>
    </submittedName>
</protein>
<dbReference type="OrthoDB" id="9808735at2"/>
<dbReference type="PROSITE" id="PS00380">
    <property type="entry name" value="RHODANESE_1"/>
    <property type="match status" value="1"/>
</dbReference>
<dbReference type="PANTHER" id="PTHR43031:SF16">
    <property type="entry name" value="OXIDOREDUCTASE"/>
    <property type="match status" value="1"/>
</dbReference>
<dbReference type="PROSITE" id="PS50206">
    <property type="entry name" value="RHODANESE_3"/>
    <property type="match status" value="1"/>
</dbReference>
<dbReference type="EMBL" id="RDOJ01000001">
    <property type="protein sequence ID" value="RLZ12599.1"/>
    <property type="molecule type" value="Genomic_DNA"/>
</dbReference>
<dbReference type="InterPro" id="IPR001307">
    <property type="entry name" value="Thiosulphate_STrfase_CS"/>
</dbReference>
<dbReference type="Pfam" id="PF00581">
    <property type="entry name" value="Rhodanese"/>
    <property type="match status" value="1"/>
</dbReference>